<reference evidence="1" key="2">
    <citation type="submission" date="2022-01" db="EMBL/GenBank/DDBJ databases">
        <authorList>
            <person name="Yamashiro T."/>
            <person name="Shiraishi A."/>
            <person name="Satake H."/>
            <person name="Nakayama K."/>
        </authorList>
    </citation>
    <scope>NUCLEOTIDE SEQUENCE</scope>
</reference>
<comment type="caution">
    <text evidence="1">The sequence shown here is derived from an EMBL/GenBank/DDBJ whole genome shotgun (WGS) entry which is preliminary data.</text>
</comment>
<dbReference type="Proteomes" id="UP001151760">
    <property type="component" value="Unassembled WGS sequence"/>
</dbReference>
<organism evidence="1 2">
    <name type="scientific">Tanacetum coccineum</name>
    <dbReference type="NCBI Taxonomy" id="301880"/>
    <lineage>
        <taxon>Eukaryota</taxon>
        <taxon>Viridiplantae</taxon>
        <taxon>Streptophyta</taxon>
        <taxon>Embryophyta</taxon>
        <taxon>Tracheophyta</taxon>
        <taxon>Spermatophyta</taxon>
        <taxon>Magnoliopsida</taxon>
        <taxon>eudicotyledons</taxon>
        <taxon>Gunneridae</taxon>
        <taxon>Pentapetalae</taxon>
        <taxon>asterids</taxon>
        <taxon>campanulids</taxon>
        <taxon>Asterales</taxon>
        <taxon>Asteraceae</taxon>
        <taxon>Asteroideae</taxon>
        <taxon>Anthemideae</taxon>
        <taxon>Anthemidinae</taxon>
        <taxon>Tanacetum</taxon>
    </lineage>
</organism>
<reference evidence="1" key="1">
    <citation type="journal article" date="2022" name="Int. J. Mol. Sci.">
        <title>Draft Genome of Tanacetum Coccineum: Genomic Comparison of Closely Related Tanacetum-Family Plants.</title>
        <authorList>
            <person name="Yamashiro T."/>
            <person name="Shiraishi A."/>
            <person name="Nakayama K."/>
            <person name="Satake H."/>
        </authorList>
    </citation>
    <scope>NUCLEOTIDE SEQUENCE</scope>
</reference>
<accession>A0ABQ4WYT2</accession>
<protein>
    <recommendedName>
        <fullName evidence="3">Integrase, catalytic region, zinc finger, CCHC-type, peptidase aspartic, catalytic</fullName>
    </recommendedName>
</protein>
<name>A0ABQ4WYT2_9ASTR</name>
<sequence length="206" mass="23444">MIIATPHKKIVASDTTIRKSKSYYKELYENTNQEWKWWIAKRCPSGYTWTQKPLRTKKIWMPKIRKDDESTSISPTIDIVSRITNVLKISNSLGSNLSNVPSSSNSLADCTVHFGNDQFAPILGYGDLIQGNVTIKRVYYVEGLNHNLFSVGQFCDADLEVAFRKSTCFVRDLQGNDLLTGSRGSDLYTISLQRKQTFIYSICFYG</sequence>
<proteinExistence type="predicted"/>
<evidence type="ECO:0000313" key="2">
    <source>
        <dbReference type="Proteomes" id="UP001151760"/>
    </source>
</evidence>
<keyword evidence="2" id="KW-1185">Reference proteome</keyword>
<gene>
    <name evidence="1" type="ORF">Tco_0652877</name>
</gene>
<dbReference type="EMBL" id="BQNB010009055">
    <property type="protein sequence ID" value="GJS58093.1"/>
    <property type="molecule type" value="Genomic_DNA"/>
</dbReference>
<evidence type="ECO:0000313" key="1">
    <source>
        <dbReference type="EMBL" id="GJS58093.1"/>
    </source>
</evidence>
<evidence type="ECO:0008006" key="3">
    <source>
        <dbReference type="Google" id="ProtNLM"/>
    </source>
</evidence>